<protein>
    <recommendedName>
        <fullName evidence="5">Aromatic amino acid beta-eliminating lyase/threonine aldolase domain-containing protein</fullName>
    </recommendedName>
</protein>
<dbReference type="PANTHER" id="PTHR45677:SF10">
    <property type="entry name" value="GLUTAMATE DECARBOXYLASE"/>
    <property type="match status" value="1"/>
</dbReference>
<comment type="similarity">
    <text evidence="1">Belongs to the group II decarboxylase family.</text>
</comment>
<dbReference type="EMBL" id="UYYB01145064">
    <property type="protein sequence ID" value="VDM85770.1"/>
    <property type="molecule type" value="Genomic_DNA"/>
</dbReference>
<dbReference type="InterPro" id="IPR015424">
    <property type="entry name" value="PyrdxlP-dep_Trfase"/>
</dbReference>
<organism evidence="3 4">
    <name type="scientific">Strongylus vulgaris</name>
    <name type="common">Blood worm</name>
    <dbReference type="NCBI Taxonomy" id="40348"/>
    <lineage>
        <taxon>Eukaryota</taxon>
        <taxon>Metazoa</taxon>
        <taxon>Ecdysozoa</taxon>
        <taxon>Nematoda</taxon>
        <taxon>Chromadorea</taxon>
        <taxon>Rhabditida</taxon>
        <taxon>Rhabditina</taxon>
        <taxon>Rhabditomorpha</taxon>
        <taxon>Strongyloidea</taxon>
        <taxon>Strongylidae</taxon>
        <taxon>Strongylus</taxon>
    </lineage>
</organism>
<evidence type="ECO:0000256" key="2">
    <source>
        <dbReference type="ARBA" id="ARBA00022793"/>
    </source>
</evidence>
<proteinExistence type="inferred from homology"/>
<evidence type="ECO:0000256" key="1">
    <source>
        <dbReference type="ARBA" id="ARBA00009533"/>
    </source>
</evidence>
<dbReference type="GO" id="GO:0005737">
    <property type="term" value="C:cytoplasm"/>
    <property type="evidence" value="ECO:0007669"/>
    <property type="project" value="TreeGrafter"/>
</dbReference>
<dbReference type="Proteomes" id="UP000270094">
    <property type="component" value="Unassembled WGS sequence"/>
</dbReference>
<keyword evidence="2" id="KW-0210">Decarboxylase</keyword>
<evidence type="ECO:0000313" key="3">
    <source>
        <dbReference type="EMBL" id="VDM85770.1"/>
    </source>
</evidence>
<evidence type="ECO:0008006" key="5">
    <source>
        <dbReference type="Google" id="ProtNLM"/>
    </source>
</evidence>
<name>A0A3P7JJA8_STRVU</name>
<reference evidence="3 4" key="1">
    <citation type="submission" date="2018-11" db="EMBL/GenBank/DDBJ databases">
        <authorList>
            <consortium name="Pathogen Informatics"/>
        </authorList>
    </citation>
    <scope>NUCLEOTIDE SEQUENCE [LARGE SCALE GENOMIC DNA]</scope>
</reference>
<accession>A0A3P7JJA8</accession>
<gene>
    <name evidence="3" type="ORF">SVUK_LOCUS20768</name>
</gene>
<keyword evidence="4" id="KW-1185">Reference proteome</keyword>
<dbReference type="OrthoDB" id="392571at2759"/>
<sequence length="64" mass="7365">MYDQLDKIAPAIKGKMMERGNTMVAYQPEKGKAKFFRLIISNQAVKREDLDFLMKEIAEIGETL</sequence>
<evidence type="ECO:0000313" key="4">
    <source>
        <dbReference type="Proteomes" id="UP000270094"/>
    </source>
</evidence>
<keyword evidence="2" id="KW-0456">Lyase</keyword>
<dbReference type="GO" id="GO:0009449">
    <property type="term" value="P:gamma-aminobutyric acid biosynthetic process"/>
    <property type="evidence" value="ECO:0007669"/>
    <property type="project" value="TreeGrafter"/>
</dbReference>
<dbReference type="AlphaFoldDB" id="A0A3P7JJA8"/>
<dbReference type="Gene3D" id="3.90.1150.170">
    <property type="match status" value="1"/>
</dbReference>
<dbReference type="PANTHER" id="PTHR45677">
    <property type="entry name" value="GLUTAMATE DECARBOXYLASE-RELATED"/>
    <property type="match status" value="1"/>
</dbReference>
<dbReference type="GO" id="GO:0004351">
    <property type="term" value="F:glutamate decarboxylase activity"/>
    <property type="evidence" value="ECO:0007669"/>
    <property type="project" value="TreeGrafter"/>
</dbReference>
<dbReference type="SUPFAM" id="SSF53383">
    <property type="entry name" value="PLP-dependent transferases"/>
    <property type="match status" value="1"/>
</dbReference>